<accession>A0A1F8CUF6</accession>
<keyword evidence="1" id="KW-0812">Transmembrane</keyword>
<organism evidence="2 3">
    <name type="scientific">Candidatus Woesebacteria bacterium RIFOXYB1_FULL_38_16</name>
    <dbReference type="NCBI Taxonomy" id="1802538"/>
    <lineage>
        <taxon>Bacteria</taxon>
        <taxon>Candidatus Woeseibacteriota</taxon>
    </lineage>
</organism>
<evidence type="ECO:0008006" key="4">
    <source>
        <dbReference type="Google" id="ProtNLM"/>
    </source>
</evidence>
<feature type="transmembrane region" description="Helical" evidence="1">
    <location>
        <begin position="287"/>
        <end position="312"/>
    </location>
</feature>
<keyword evidence="1" id="KW-0472">Membrane</keyword>
<evidence type="ECO:0000313" key="3">
    <source>
        <dbReference type="Proteomes" id="UP000178999"/>
    </source>
</evidence>
<dbReference type="Gene3D" id="3.40.30.10">
    <property type="entry name" value="Glutaredoxin"/>
    <property type="match status" value="1"/>
</dbReference>
<reference evidence="2 3" key="1">
    <citation type="journal article" date="2016" name="Nat. Commun.">
        <title>Thousands of microbial genomes shed light on interconnected biogeochemical processes in an aquifer system.</title>
        <authorList>
            <person name="Anantharaman K."/>
            <person name="Brown C.T."/>
            <person name="Hug L.A."/>
            <person name="Sharon I."/>
            <person name="Castelle C.J."/>
            <person name="Probst A.J."/>
            <person name="Thomas B.C."/>
            <person name="Singh A."/>
            <person name="Wilkins M.J."/>
            <person name="Karaoz U."/>
            <person name="Brodie E.L."/>
            <person name="Williams K.H."/>
            <person name="Hubbard S.S."/>
            <person name="Banfield J.F."/>
        </authorList>
    </citation>
    <scope>NUCLEOTIDE SEQUENCE [LARGE SCALE GENOMIC DNA]</scope>
</reference>
<dbReference type="AlphaFoldDB" id="A0A1F8CUF6"/>
<feature type="transmembrane region" description="Helical" evidence="1">
    <location>
        <begin position="201"/>
        <end position="220"/>
    </location>
</feature>
<dbReference type="SUPFAM" id="SSF52833">
    <property type="entry name" value="Thioredoxin-like"/>
    <property type="match status" value="1"/>
</dbReference>
<feature type="transmembrane region" description="Helical" evidence="1">
    <location>
        <begin position="332"/>
        <end position="356"/>
    </location>
</feature>
<keyword evidence="1" id="KW-1133">Transmembrane helix</keyword>
<dbReference type="InterPro" id="IPR036249">
    <property type="entry name" value="Thioredoxin-like_sf"/>
</dbReference>
<proteinExistence type="predicted"/>
<evidence type="ECO:0000256" key="1">
    <source>
        <dbReference type="SAM" id="Phobius"/>
    </source>
</evidence>
<evidence type="ECO:0000313" key="2">
    <source>
        <dbReference type="EMBL" id="OGM79954.1"/>
    </source>
</evidence>
<dbReference type="STRING" id="1802538.A2382_04680"/>
<name>A0A1F8CUF6_9BACT</name>
<comment type="caution">
    <text evidence="2">The sequence shown here is derived from an EMBL/GenBank/DDBJ whole genome shotgun (WGS) entry which is preliminary data.</text>
</comment>
<feature type="transmembrane region" description="Helical" evidence="1">
    <location>
        <begin position="226"/>
        <end position="250"/>
    </location>
</feature>
<dbReference type="Proteomes" id="UP000178999">
    <property type="component" value="Unassembled WGS sequence"/>
</dbReference>
<gene>
    <name evidence="2" type="ORF">A2382_04680</name>
</gene>
<protein>
    <recommendedName>
        <fullName evidence="4">Thioredoxin domain-containing protein</fullName>
    </recommendedName>
</protein>
<sequence>MKKIAFVVLGLFLLFVKQLFAQEPIKLYFFWAEGCPHCAKEEIFLDELQKEIPNLEITRFEVSQNTDNARLLGKVGKELGVAMKGVPVTVVARKYVVGFYNFETTGGEIRAMVSSYSQAEGDLVDEILKQNEQAKNDVEKLPLLQTRKIQLPFVGEIDLGSLSLPLLTVVVAGIDGFNPCAMWVLIFLIGIFMGMRDRRKMWILGFTFIATSAGVYFLFLTAWLNLFLFLGFLKWVRIGIGVFALFAGAYQLREFYVNKNGACKVGGGETKKKVFDQAQKVIGEKRFYLSFLGIIVLAAGVNMIEMVCSAGLPAIYTQVLSLTPMVVWKYYLYLFVYIVIFMLDDLLVFVVAMMTLKFVGISGKYVRYSSLVGGLIILVVGILMLVRPQALMFG</sequence>
<feature type="transmembrane region" description="Helical" evidence="1">
    <location>
        <begin position="368"/>
        <end position="386"/>
    </location>
</feature>
<feature type="transmembrane region" description="Helical" evidence="1">
    <location>
        <begin position="166"/>
        <end position="189"/>
    </location>
</feature>
<dbReference type="EMBL" id="MGHY01000005">
    <property type="protein sequence ID" value="OGM79954.1"/>
    <property type="molecule type" value="Genomic_DNA"/>
</dbReference>